<comment type="function">
    <text evidence="3">NDH-1 shuttles electrons from NADH, via FMN and iron-sulfur (Fe-S) centers, to quinones in the respiratory chain. The immediate electron acceptor for the enzyme in this species is believed to be ubiquinone. Couples the redox reaction to proton translocation (for every two electrons transferred, four hydrogen ions are translocated across the cytoplasmic membrane), and thus conserves the redox energy in a proton gradient.</text>
</comment>
<sequence length="173" mass="20429">MTVEEIITEIKEKDPEILLSEVRYHNQITVEIANSRIVELLSSLKNEYGFEVLMDLTAVDYIYPEIKTKMVYFLHNPKTYERIRVISFVNRDNAIDSVVHLWEGADWYEREVYDLFGIVFKGHPELKRILMPDDWKGHPLRKDYPLTEESVEFKHGVKPKNPSEIIPHVKSKI</sequence>
<dbReference type="STRING" id="1437425.CSEC_0601"/>
<dbReference type="GO" id="GO:0048038">
    <property type="term" value="F:quinone binding"/>
    <property type="evidence" value="ECO:0007669"/>
    <property type="project" value="UniProtKB-KW"/>
</dbReference>
<dbReference type="InterPro" id="IPR010218">
    <property type="entry name" value="NADH_DH_suC"/>
</dbReference>
<comment type="similarity">
    <text evidence="1 3 4">Belongs to the complex I 30 kDa subunit family.</text>
</comment>
<dbReference type="RefSeq" id="WP_041016925.1">
    <property type="nucleotide sequence ID" value="NZ_CCEJ010000003.1"/>
</dbReference>
<dbReference type="HAMAP" id="MF_01357">
    <property type="entry name" value="NDH1_NuoC"/>
    <property type="match status" value="1"/>
</dbReference>
<reference evidence="7" key="1">
    <citation type="submission" date="2013-12" db="EMBL/GenBank/DDBJ databases">
        <authorList>
            <person name="Linke B."/>
        </authorList>
    </citation>
    <scope>NUCLEOTIDE SEQUENCE [LARGE SCALE GENOMIC DNA]</scope>
    <source>
        <strain evidence="7">CRIB-18</strain>
    </source>
</reference>
<dbReference type="Gene3D" id="3.30.460.80">
    <property type="entry name" value="NADH:ubiquinone oxidoreductase, 30kDa subunit"/>
    <property type="match status" value="1"/>
</dbReference>
<dbReference type="Proteomes" id="UP000031552">
    <property type="component" value="Unassembled WGS sequence"/>
</dbReference>
<protein>
    <recommendedName>
        <fullName evidence="3">NADH-quinone oxidoreductase subunit C</fullName>
        <ecNumber evidence="3">7.1.1.-</ecNumber>
    </recommendedName>
    <alternativeName>
        <fullName evidence="3">NADH dehydrogenase I subunit C</fullName>
    </alternativeName>
    <alternativeName>
        <fullName evidence="3">NDH-1 subunit C</fullName>
    </alternativeName>
</protein>
<keyword evidence="3" id="KW-0830">Ubiquinone</keyword>
<evidence type="ECO:0000256" key="4">
    <source>
        <dbReference type="RuleBase" id="RU003456"/>
    </source>
</evidence>
<dbReference type="NCBIfam" id="TIGR01961">
    <property type="entry name" value="NuoC_fam"/>
    <property type="match status" value="1"/>
</dbReference>
<dbReference type="AlphaFoldDB" id="A0A090DX77"/>
<evidence type="ECO:0000256" key="2">
    <source>
        <dbReference type="ARBA" id="ARBA00022448"/>
    </source>
</evidence>
<accession>A0A090DX77</accession>
<comment type="subcellular location">
    <subcellularLocation>
        <location evidence="3">Cell membrane</location>
        <topology evidence="3">Peripheral membrane protein</topology>
        <orientation evidence="3">Cytoplasmic side</orientation>
    </subcellularLocation>
</comment>
<dbReference type="Pfam" id="PF00329">
    <property type="entry name" value="Complex1_30kDa"/>
    <property type="match status" value="1"/>
</dbReference>
<dbReference type="PANTHER" id="PTHR10884:SF14">
    <property type="entry name" value="NADH DEHYDROGENASE [UBIQUINONE] IRON-SULFUR PROTEIN 3, MITOCHONDRIAL"/>
    <property type="match status" value="1"/>
</dbReference>
<dbReference type="InterPro" id="IPR020396">
    <property type="entry name" value="NADH_UbQ_OxRdtase_CS"/>
</dbReference>
<evidence type="ECO:0000256" key="5">
    <source>
        <dbReference type="RuleBase" id="RU003582"/>
    </source>
</evidence>
<keyword evidence="3 4" id="KW-0520">NAD</keyword>
<dbReference type="GO" id="GO:0005886">
    <property type="term" value="C:plasma membrane"/>
    <property type="evidence" value="ECO:0007669"/>
    <property type="project" value="UniProtKB-SubCell"/>
</dbReference>
<keyword evidence="7" id="KW-0560">Oxidoreductase</keyword>
<dbReference type="EMBL" id="CCEJ010000003">
    <property type="protein sequence ID" value="CDR33434.1"/>
    <property type="molecule type" value="Genomic_DNA"/>
</dbReference>
<evidence type="ECO:0000256" key="1">
    <source>
        <dbReference type="ARBA" id="ARBA00007569"/>
    </source>
</evidence>
<dbReference type="EC" id="7.1.1.-" evidence="3"/>
<keyword evidence="3 4" id="KW-1278">Translocase</keyword>
<comment type="caution">
    <text evidence="7">The sequence shown here is derived from an EMBL/GenBank/DDBJ whole genome shotgun (WGS) entry which is preliminary data.</text>
</comment>
<name>A0A090DX77_9BACT</name>
<feature type="domain" description="NADH:ubiquinone oxidoreductase 30kDa subunit" evidence="6">
    <location>
        <begin position="30"/>
        <end position="149"/>
    </location>
</feature>
<dbReference type="PROSITE" id="PS00542">
    <property type="entry name" value="COMPLEX1_30K"/>
    <property type="match status" value="1"/>
</dbReference>
<dbReference type="GO" id="GO:0050136">
    <property type="term" value="F:NADH dehydrogenase (quinone) (non-electrogenic) activity"/>
    <property type="evidence" value="ECO:0007669"/>
    <property type="project" value="UniProtKB-UniRule"/>
</dbReference>
<keyword evidence="3" id="KW-0472">Membrane</keyword>
<dbReference type="InterPro" id="IPR001268">
    <property type="entry name" value="NADH_UbQ_OxRdtase_30kDa_su"/>
</dbReference>
<organism evidence="7 8">
    <name type="scientific">Candidatus Criblamydia sequanensis CRIB-18</name>
    <dbReference type="NCBI Taxonomy" id="1437425"/>
    <lineage>
        <taxon>Bacteria</taxon>
        <taxon>Pseudomonadati</taxon>
        <taxon>Chlamydiota</taxon>
        <taxon>Chlamydiia</taxon>
        <taxon>Parachlamydiales</taxon>
        <taxon>Candidatus Criblamydiaceae</taxon>
        <taxon>Candidatus Criblamydia</taxon>
    </lineage>
</organism>
<evidence type="ECO:0000259" key="6">
    <source>
        <dbReference type="Pfam" id="PF00329"/>
    </source>
</evidence>
<dbReference type="PANTHER" id="PTHR10884">
    <property type="entry name" value="NADH DEHYDROGENASE UBIQUINONE IRON-SULFUR PROTEIN 3"/>
    <property type="match status" value="1"/>
</dbReference>
<comment type="catalytic activity">
    <reaction evidence="3 5">
        <text>a quinone + NADH + 5 H(+)(in) = a quinol + NAD(+) + 4 H(+)(out)</text>
        <dbReference type="Rhea" id="RHEA:57888"/>
        <dbReference type="ChEBI" id="CHEBI:15378"/>
        <dbReference type="ChEBI" id="CHEBI:24646"/>
        <dbReference type="ChEBI" id="CHEBI:57540"/>
        <dbReference type="ChEBI" id="CHEBI:57945"/>
        <dbReference type="ChEBI" id="CHEBI:132124"/>
    </reaction>
</comment>
<keyword evidence="8" id="KW-1185">Reference proteome</keyword>
<dbReference type="SUPFAM" id="SSF143243">
    <property type="entry name" value="Nqo5-like"/>
    <property type="match status" value="1"/>
</dbReference>
<evidence type="ECO:0000313" key="8">
    <source>
        <dbReference type="Proteomes" id="UP000031552"/>
    </source>
</evidence>
<evidence type="ECO:0000256" key="3">
    <source>
        <dbReference type="HAMAP-Rule" id="MF_01357"/>
    </source>
</evidence>
<dbReference type="OrthoDB" id="9803286at2"/>
<dbReference type="InterPro" id="IPR037232">
    <property type="entry name" value="NADH_quin_OxRdtase_su_C/D-like"/>
</dbReference>
<evidence type="ECO:0000313" key="7">
    <source>
        <dbReference type="EMBL" id="CDR33434.1"/>
    </source>
</evidence>
<keyword evidence="3 5" id="KW-0874">Quinone</keyword>
<gene>
    <name evidence="3 7" type="primary">nuoC</name>
    <name evidence="7" type="ORF">CSEC_0601</name>
</gene>
<proteinExistence type="inferred from homology"/>
<keyword evidence="2 3" id="KW-0813">Transport</keyword>
<comment type="subunit">
    <text evidence="3">NDH-1 is composed of 14 different subunits. Subunits NuoB, C, D, E, F, and G constitute the peripheral sector of the complex.</text>
</comment>
<dbReference type="GO" id="GO:0008137">
    <property type="term" value="F:NADH dehydrogenase (ubiquinone) activity"/>
    <property type="evidence" value="ECO:0007669"/>
    <property type="project" value="InterPro"/>
</dbReference>
<dbReference type="eggNOG" id="COG0852">
    <property type="taxonomic scope" value="Bacteria"/>
</dbReference>
<keyword evidence="3" id="KW-1003">Cell membrane</keyword>
<reference evidence="7" key="2">
    <citation type="submission" date="2014-09" db="EMBL/GenBank/DDBJ databases">
        <title>Criblamydia sequanensis harbors a mega-plasmid encoding arsenite resistance.</title>
        <authorList>
            <person name="Bertelli C."/>
            <person name="Goesmann A."/>
            <person name="Greub G."/>
        </authorList>
    </citation>
    <scope>NUCLEOTIDE SEQUENCE [LARGE SCALE GENOMIC DNA]</scope>
    <source>
        <strain evidence="7">CRIB-18</strain>
    </source>
</reference>